<dbReference type="RefSeq" id="WP_243512967.1">
    <property type="nucleotide sequence ID" value="NZ_CP094534.1"/>
</dbReference>
<reference evidence="2 3" key="1">
    <citation type="submission" date="2022-03" db="EMBL/GenBank/DDBJ databases">
        <title>Hymenobactersp. isolated from the air.</title>
        <authorList>
            <person name="Won M."/>
            <person name="Kwon S.-W."/>
        </authorList>
    </citation>
    <scope>NUCLEOTIDE SEQUENCE [LARGE SCALE GENOMIC DNA]</scope>
    <source>
        <strain evidence="2 3">KACC 22596</strain>
    </source>
</reference>
<dbReference type="EMBL" id="CP094534">
    <property type="protein sequence ID" value="UOE33282.1"/>
    <property type="molecule type" value="Genomic_DNA"/>
</dbReference>
<evidence type="ECO:0000313" key="2">
    <source>
        <dbReference type="EMBL" id="UOE33282.1"/>
    </source>
</evidence>
<name>A0ABY4B2E1_9BACT</name>
<keyword evidence="3" id="KW-1185">Reference proteome</keyword>
<accession>A0ABY4B2E1</accession>
<proteinExistence type="predicted"/>
<gene>
    <name evidence="2" type="ORF">MTP16_19420</name>
</gene>
<dbReference type="Proteomes" id="UP000831390">
    <property type="component" value="Chromosome"/>
</dbReference>
<organism evidence="2 3">
    <name type="scientific">Hymenobacter monticola</name>
    <dbReference type="NCBI Taxonomy" id="1705399"/>
    <lineage>
        <taxon>Bacteria</taxon>
        <taxon>Pseudomonadati</taxon>
        <taxon>Bacteroidota</taxon>
        <taxon>Cytophagia</taxon>
        <taxon>Cytophagales</taxon>
        <taxon>Hymenobacteraceae</taxon>
        <taxon>Hymenobacter</taxon>
    </lineage>
</organism>
<evidence type="ECO:0000256" key="1">
    <source>
        <dbReference type="SAM" id="MobiDB-lite"/>
    </source>
</evidence>
<protein>
    <submittedName>
        <fullName evidence="2">Uncharacterized protein</fullName>
    </submittedName>
</protein>
<sequence length="98" mass="10639">MLWLRSLHLAGLRYRKNPPHINTLASTDTGAATCCSATRHPPTQQAAPLILPIQDQAPAHPTARFPLVSQPPTANPPHRHRAAQGQKKAPRRPSAPPD</sequence>
<feature type="region of interest" description="Disordered" evidence="1">
    <location>
        <begin position="54"/>
        <end position="98"/>
    </location>
</feature>
<evidence type="ECO:0000313" key="3">
    <source>
        <dbReference type="Proteomes" id="UP000831390"/>
    </source>
</evidence>